<dbReference type="AlphaFoldDB" id="A0A6G9CSN0"/>
<protein>
    <submittedName>
        <fullName evidence="1">Uncharacterized protein</fullName>
    </submittedName>
</protein>
<proteinExistence type="predicted"/>
<evidence type="ECO:0000313" key="2">
    <source>
        <dbReference type="Proteomes" id="UP000502345"/>
    </source>
</evidence>
<evidence type="ECO:0000313" key="1">
    <source>
        <dbReference type="EMBL" id="QIP39651.1"/>
    </source>
</evidence>
<dbReference type="EMBL" id="CP050124">
    <property type="protein sequence ID" value="QIP39651.1"/>
    <property type="molecule type" value="Genomic_DNA"/>
</dbReference>
<sequence length="87" mass="8124">MVAGDCGTDVGACIAAPGWGTVVVAGVVGTVVADCSALPGAGAGPEVGVGEPELPVLDSGDWVSDVVVGSVEDGTGVVVDGLTEGAT</sequence>
<organism evidence="1 2">
    <name type="scientific">Rhodococcus erythropolis</name>
    <name type="common">Arthrobacter picolinophilus</name>
    <dbReference type="NCBI Taxonomy" id="1833"/>
    <lineage>
        <taxon>Bacteria</taxon>
        <taxon>Bacillati</taxon>
        <taxon>Actinomycetota</taxon>
        <taxon>Actinomycetes</taxon>
        <taxon>Mycobacteriales</taxon>
        <taxon>Nocardiaceae</taxon>
        <taxon>Rhodococcus</taxon>
        <taxon>Rhodococcus erythropolis group</taxon>
    </lineage>
</organism>
<dbReference type="Proteomes" id="UP000502345">
    <property type="component" value="Chromosome"/>
</dbReference>
<gene>
    <name evidence="1" type="ORF">G9444_2407</name>
</gene>
<reference evidence="1 2" key="1">
    <citation type="submission" date="2020-03" db="EMBL/GenBank/DDBJ databases">
        <title>Screen low temperature-resistant strains for efficient degradation of petroleum hydrocarbons under the low temperature.</title>
        <authorList>
            <person name="Wang Y."/>
            <person name="Chen J."/>
        </authorList>
    </citation>
    <scope>NUCLEOTIDE SEQUENCE [LARGE SCALE GENOMIC DNA]</scope>
    <source>
        <strain evidence="1 2">KB1</strain>
    </source>
</reference>
<name>A0A6G9CSN0_RHOER</name>
<accession>A0A6G9CSN0</accession>